<dbReference type="AlphaFoldDB" id="A0A813EPH0"/>
<evidence type="ECO:0000256" key="1">
    <source>
        <dbReference type="SAM" id="MobiDB-lite"/>
    </source>
</evidence>
<sequence>MMRHSAMGRQAEMGPSWCPSGLVSRRLAEALMDRGGGKAQTMPAPLNAEATEYSLASSLRSTQASPTAAAPQNLIESPAHFLPSRSMTPRLPPQPPRQRTVPPISSVPLVNVSGAAESSRPETRRPPAAALGTPRRAATPGGMGDQHGTEVTPRPVAQIAFSRGLPSDEAPHSARLPLRGARASPVPEPRLDSAPMSARGVSSVGFHQLPQQISRPTSANVGSRPGSTVHWRPSETSLSRNSFNSIVAQTPLDVTEVMMRNASMGRQAEMGPDWCPGGLASRKMAAALTTTAKSGSQTARKEGW</sequence>
<accession>A0A813EPH0</accession>
<evidence type="ECO:0000313" key="3">
    <source>
        <dbReference type="Proteomes" id="UP000654075"/>
    </source>
</evidence>
<name>A0A813EPH0_POLGL</name>
<evidence type="ECO:0000313" key="2">
    <source>
        <dbReference type="EMBL" id="CAE8603031.1"/>
    </source>
</evidence>
<gene>
    <name evidence="2" type="ORF">PGLA1383_LOCUS21253</name>
</gene>
<dbReference type="EMBL" id="CAJNNV010014946">
    <property type="protein sequence ID" value="CAE8603031.1"/>
    <property type="molecule type" value="Genomic_DNA"/>
</dbReference>
<dbReference type="OrthoDB" id="417811at2759"/>
<keyword evidence="3" id="KW-1185">Reference proteome</keyword>
<feature type="region of interest" description="Disordered" evidence="1">
    <location>
        <begin position="213"/>
        <end position="236"/>
    </location>
</feature>
<protein>
    <submittedName>
        <fullName evidence="2">Uncharacterized protein</fullName>
    </submittedName>
</protein>
<feature type="region of interest" description="Disordered" evidence="1">
    <location>
        <begin position="165"/>
        <end position="198"/>
    </location>
</feature>
<dbReference type="Proteomes" id="UP000654075">
    <property type="component" value="Unassembled WGS sequence"/>
</dbReference>
<proteinExistence type="predicted"/>
<organism evidence="2 3">
    <name type="scientific">Polarella glacialis</name>
    <name type="common">Dinoflagellate</name>
    <dbReference type="NCBI Taxonomy" id="89957"/>
    <lineage>
        <taxon>Eukaryota</taxon>
        <taxon>Sar</taxon>
        <taxon>Alveolata</taxon>
        <taxon>Dinophyceae</taxon>
        <taxon>Suessiales</taxon>
        <taxon>Suessiaceae</taxon>
        <taxon>Polarella</taxon>
    </lineage>
</organism>
<reference evidence="2" key="1">
    <citation type="submission" date="2021-02" db="EMBL/GenBank/DDBJ databases">
        <authorList>
            <person name="Dougan E. K."/>
            <person name="Rhodes N."/>
            <person name="Thang M."/>
            <person name="Chan C."/>
        </authorList>
    </citation>
    <scope>NUCLEOTIDE SEQUENCE</scope>
</reference>
<comment type="caution">
    <text evidence="2">The sequence shown here is derived from an EMBL/GenBank/DDBJ whole genome shotgun (WGS) entry which is preliminary data.</text>
</comment>
<feature type="region of interest" description="Disordered" evidence="1">
    <location>
        <begin position="81"/>
        <end position="150"/>
    </location>
</feature>